<dbReference type="Gene3D" id="3.80.10.10">
    <property type="entry name" value="Ribonuclease Inhibitor"/>
    <property type="match status" value="1"/>
</dbReference>
<dbReference type="RefSeq" id="WP_012472254.1">
    <property type="nucleotide sequence ID" value="NC_010830.1"/>
</dbReference>
<keyword evidence="1" id="KW-0732">Signal</keyword>
<dbReference type="AlphaFoldDB" id="B3EU63"/>
<dbReference type="SUPFAM" id="SSF52047">
    <property type="entry name" value="RNI-like"/>
    <property type="match status" value="1"/>
</dbReference>
<dbReference type="Pfam" id="PF12937">
    <property type="entry name" value="F-box-like"/>
    <property type="match status" value="1"/>
</dbReference>
<reference evidence="3 4" key="1">
    <citation type="journal article" date="2010" name="J. Bacteriol.">
        <title>The genome of the amoeba symbiont 'Candidatus Amoebophilus asiaticus' reveals common mechanisms for host cell interaction among amoeba-associated bacteria.</title>
        <authorList>
            <person name="Schmitz-Esser S."/>
            <person name="Tischler P."/>
            <person name="Arnold R."/>
            <person name="Montanaro J."/>
            <person name="Wagner M."/>
            <person name="Rattei T."/>
            <person name="Horn M."/>
        </authorList>
    </citation>
    <scope>NUCLEOTIDE SEQUENCE [LARGE SCALE GENOMIC DNA]</scope>
    <source>
        <strain evidence="3 4">5a2</strain>
    </source>
</reference>
<dbReference type="Pfam" id="PF13516">
    <property type="entry name" value="LRR_6"/>
    <property type="match status" value="3"/>
</dbReference>
<dbReference type="InterPro" id="IPR032675">
    <property type="entry name" value="LRR_dom_sf"/>
</dbReference>
<feature type="signal peptide" evidence="1">
    <location>
        <begin position="1"/>
        <end position="29"/>
    </location>
</feature>
<dbReference type="Proteomes" id="UP000001227">
    <property type="component" value="Chromosome"/>
</dbReference>
<dbReference type="PROSITE" id="PS50181">
    <property type="entry name" value="FBOX"/>
    <property type="match status" value="1"/>
</dbReference>
<dbReference type="Gene3D" id="1.20.1280.50">
    <property type="match status" value="1"/>
</dbReference>
<dbReference type="PANTHER" id="PTHR24114:SF2">
    <property type="entry name" value="F-BOX DOMAIN-CONTAINING PROTEIN-RELATED"/>
    <property type="match status" value="1"/>
</dbReference>
<dbReference type="InterPro" id="IPR052394">
    <property type="entry name" value="LRR-containing"/>
</dbReference>
<dbReference type="HOGENOM" id="CLU_349050_0_0_10"/>
<dbReference type="SMART" id="SM00368">
    <property type="entry name" value="LRR_RI"/>
    <property type="match status" value="5"/>
</dbReference>
<dbReference type="OrthoDB" id="261413at2"/>
<evidence type="ECO:0000313" key="3">
    <source>
        <dbReference type="EMBL" id="ACE05482.1"/>
    </source>
</evidence>
<evidence type="ECO:0000256" key="1">
    <source>
        <dbReference type="SAM" id="SignalP"/>
    </source>
</evidence>
<dbReference type="SUPFAM" id="SSF81383">
    <property type="entry name" value="F-box domain"/>
    <property type="match status" value="1"/>
</dbReference>
<dbReference type="InterPro" id="IPR036047">
    <property type="entry name" value="F-box-like_dom_sf"/>
</dbReference>
<dbReference type="STRING" id="452471.Aasi_0025"/>
<dbReference type="InterPro" id="IPR001810">
    <property type="entry name" value="F-box_dom"/>
</dbReference>
<evidence type="ECO:0000259" key="2">
    <source>
        <dbReference type="PROSITE" id="PS50181"/>
    </source>
</evidence>
<accession>B3EU63</accession>
<proteinExistence type="predicted"/>
<gene>
    <name evidence="3" type="ordered locus">Aasi_0025</name>
</gene>
<dbReference type="PANTHER" id="PTHR24114">
    <property type="entry name" value="LEUCINE RICH REPEAT FAMILY PROTEIN"/>
    <property type="match status" value="1"/>
</dbReference>
<dbReference type="InterPro" id="IPR001611">
    <property type="entry name" value="Leu-rich_rpt"/>
</dbReference>
<sequence length="807" mass="90756">MRFFKRYFNNTQPILARLLLAGLLLQSCGDNLPQPTNPNNSPHSIVSVSGTGRSIAAYPIQTTPSSVPPQPMLCTVQPTVIHSLIQPAAPVVQIVQQATNLAPQHILWTEQPTLVLPIVQAPQPMQAVQQHNTILVPTQPVIWTNQSTVSSPIGQPIPYPMQAIPQTTSLSLPSTVMPAQPSRANVAVGHQGSSHASYRPLYPKDASTVYPTSHVGKTRQAGNSKRKFEQMAWGEGEIFSPQGQIGTDKRPRYLAATQQVSVTIEKEAETTGHYNLLATQCTQQAHEKDSVAKQETSSLVKDQLELERMLQEAIDELDRGYSLKPNHLLEVCKKADCQPYDNFYFLPPEILEHILSYLPLEEVLKVRRWNKYFCRLIGDYPVLGGTGVQNELRGALYIPSLKIDKVIDFNMIGQPQTISSFFFYQLIRNVKNIRAEYGPYLKRTKVQKLDLNSRLGFNFNTEFWGNIKTWKLQELAEVLPSSQIEELDLAHNLISQKVQEIAELLLRTRIKKVNLRVNRIGDEGVKVLAKALPHSQLEEIDLRDNGITLSGAQALAEALPKSKIKRLYLSHNKIGDLGIQAFARILPGSQLEELNFIYGADVTARGVQEIINVLPASNIKRFDIRGECMGCVSDIEINNFAHVLPVSQIEEIFWFKSKLPVFASALQVFASALQVFASALPTSKVKRIMLDDIAASEIVKYEGLKRSQVKEIRFPKMTFTEAKTIINELSNTPVKTIHLGFHNTITLRSLRTIANLLKDTSIEKVFLYSCLVKGYLNSSYQKEFKQQYPNIEWIFDDKDSFIDYFKT</sequence>
<keyword evidence="4" id="KW-1185">Reference proteome</keyword>
<organism evidence="3 4">
    <name type="scientific">Amoebophilus asiaticus (strain 5a2)</name>
    <dbReference type="NCBI Taxonomy" id="452471"/>
    <lineage>
        <taxon>Bacteria</taxon>
        <taxon>Pseudomonadati</taxon>
        <taxon>Bacteroidota</taxon>
        <taxon>Cytophagia</taxon>
        <taxon>Cytophagales</taxon>
        <taxon>Amoebophilaceae</taxon>
        <taxon>Candidatus Amoebophilus</taxon>
    </lineage>
</organism>
<dbReference type="KEGG" id="aas:Aasi_0025"/>
<dbReference type="PROSITE" id="PS51257">
    <property type="entry name" value="PROKAR_LIPOPROTEIN"/>
    <property type="match status" value="1"/>
</dbReference>
<dbReference type="EMBL" id="CP001102">
    <property type="protein sequence ID" value="ACE05482.1"/>
    <property type="molecule type" value="Genomic_DNA"/>
</dbReference>
<name>B3EU63_AMOA5</name>
<feature type="chain" id="PRO_5002788055" evidence="1">
    <location>
        <begin position="30"/>
        <end position="807"/>
    </location>
</feature>
<protein>
    <submittedName>
        <fullName evidence="3">Cyclin domain protein F-box protein</fullName>
    </submittedName>
</protein>
<dbReference type="eggNOG" id="COG5238">
    <property type="taxonomic scope" value="Bacteria"/>
</dbReference>
<evidence type="ECO:0000313" key="4">
    <source>
        <dbReference type="Proteomes" id="UP000001227"/>
    </source>
</evidence>
<feature type="domain" description="F-box" evidence="2">
    <location>
        <begin position="340"/>
        <end position="377"/>
    </location>
</feature>